<dbReference type="Proteomes" id="UP000625551">
    <property type="component" value="Unassembled WGS sequence"/>
</dbReference>
<accession>A0ABR7XDH8</accession>
<evidence type="ECO:0000313" key="1">
    <source>
        <dbReference type="EMBL" id="MBD1396353.1"/>
    </source>
</evidence>
<name>A0ABR7XDH8_9BACT</name>
<comment type="caution">
    <text evidence="1">The sequence shown here is derived from an EMBL/GenBank/DDBJ whole genome shotgun (WGS) entry which is preliminary data.</text>
</comment>
<keyword evidence="2" id="KW-1185">Reference proteome</keyword>
<protein>
    <recommendedName>
        <fullName evidence="3">DUF4136 domain-containing protein</fullName>
    </recommendedName>
</protein>
<dbReference type="EMBL" id="JACXAJ010000001">
    <property type="protein sequence ID" value="MBD1396353.1"/>
    <property type="molecule type" value="Genomic_DNA"/>
</dbReference>
<evidence type="ECO:0000313" key="2">
    <source>
        <dbReference type="Proteomes" id="UP000625551"/>
    </source>
</evidence>
<dbReference type="PROSITE" id="PS51257">
    <property type="entry name" value="PROKAR_LIPOPROTEIN"/>
    <property type="match status" value="1"/>
</dbReference>
<evidence type="ECO:0008006" key="3">
    <source>
        <dbReference type="Google" id="ProtNLM"/>
    </source>
</evidence>
<organism evidence="1 2">
    <name type="scientific">Pontibacter aquaedesilientis</name>
    <dbReference type="NCBI Taxonomy" id="2766980"/>
    <lineage>
        <taxon>Bacteria</taxon>
        <taxon>Pseudomonadati</taxon>
        <taxon>Bacteroidota</taxon>
        <taxon>Cytophagia</taxon>
        <taxon>Cytophagales</taxon>
        <taxon>Hymenobacteraceae</taxon>
        <taxon>Pontibacter</taxon>
    </lineage>
</organism>
<gene>
    <name evidence="1" type="ORF">H9Q13_04190</name>
</gene>
<reference evidence="1 2" key="1">
    <citation type="submission" date="2020-09" db="EMBL/GenBank/DDBJ databases">
        <title>Genome sequencing and assembly of Pontibacter sp.</title>
        <authorList>
            <person name="Chhetri G."/>
        </authorList>
    </citation>
    <scope>NUCLEOTIDE SEQUENCE [LARGE SCALE GENOMIC DNA]</scope>
    <source>
        <strain evidence="1 2">JH31</strain>
    </source>
</reference>
<sequence>MKRLFYLLCLGVSLTSCVGTKKYATYVDGKLKTVAQTTEQQDWLLVQAPASAPQSSNFIQLESSFIPAIVYWGWNSTIACEVNPHATAEFVKRGIYQAAQNLDVKQRLGGRQLVIELEKVPGQFRYENKGSTIFLVFAHVTTGEELITPRPTDLLVRYKLIENGEVIASGQSVNSNQEQPLRNMWKSTKKFTWMHLELLEREAVRMGAESLIDIVKQLEV</sequence>
<proteinExistence type="predicted"/>
<dbReference type="RefSeq" id="WP_191182465.1">
    <property type="nucleotide sequence ID" value="NZ_JACXAJ010000001.1"/>
</dbReference>